<protein>
    <recommendedName>
        <fullName evidence="1">DUF7730 domain-containing protein</fullName>
    </recommendedName>
</protein>
<dbReference type="Proteomes" id="UP000235786">
    <property type="component" value="Unassembled WGS sequence"/>
</dbReference>
<dbReference type="EMBL" id="KZ613939">
    <property type="protein sequence ID" value="PMD46807.1"/>
    <property type="molecule type" value="Genomic_DNA"/>
</dbReference>
<evidence type="ECO:0000313" key="2">
    <source>
        <dbReference type="EMBL" id="PMD46807.1"/>
    </source>
</evidence>
<evidence type="ECO:0000313" key="3">
    <source>
        <dbReference type="Proteomes" id="UP000235786"/>
    </source>
</evidence>
<feature type="domain" description="DUF7730" evidence="1">
    <location>
        <begin position="111"/>
        <end position="340"/>
    </location>
</feature>
<dbReference type="PANTHER" id="PTHR38790">
    <property type="entry name" value="2EXR DOMAIN-CONTAINING PROTEIN-RELATED"/>
    <property type="match status" value="1"/>
</dbReference>
<proteinExistence type="predicted"/>
<dbReference type="AlphaFoldDB" id="A0A2J6S7S3"/>
<accession>A0A2J6S7S3</accession>
<reference evidence="2 3" key="1">
    <citation type="submission" date="2016-04" db="EMBL/GenBank/DDBJ databases">
        <title>A degradative enzymes factory behind the ericoid mycorrhizal symbiosis.</title>
        <authorList>
            <consortium name="DOE Joint Genome Institute"/>
            <person name="Martino E."/>
            <person name="Morin E."/>
            <person name="Grelet G."/>
            <person name="Kuo A."/>
            <person name="Kohler A."/>
            <person name="Daghino S."/>
            <person name="Barry K."/>
            <person name="Choi C."/>
            <person name="Cichocki N."/>
            <person name="Clum A."/>
            <person name="Copeland A."/>
            <person name="Hainaut M."/>
            <person name="Haridas S."/>
            <person name="Labutti K."/>
            <person name="Lindquist E."/>
            <person name="Lipzen A."/>
            <person name="Khouja H.-R."/>
            <person name="Murat C."/>
            <person name="Ohm R."/>
            <person name="Olson A."/>
            <person name="Spatafora J."/>
            <person name="Veneault-Fourrey C."/>
            <person name="Henrissat B."/>
            <person name="Grigoriev I."/>
            <person name="Martin F."/>
            <person name="Perotto S."/>
        </authorList>
    </citation>
    <scope>NUCLEOTIDE SEQUENCE [LARGE SCALE GENOMIC DNA]</scope>
    <source>
        <strain evidence="2 3">F</strain>
    </source>
</reference>
<dbReference type="Pfam" id="PF24864">
    <property type="entry name" value="DUF7730"/>
    <property type="match status" value="1"/>
</dbReference>
<organism evidence="2 3">
    <name type="scientific">Hyaloscypha variabilis (strain UAMH 11265 / GT02V1 / F)</name>
    <name type="common">Meliniomyces variabilis</name>
    <dbReference type="NCBI Taxonomy" id="1149755"/>
    <lineage>
        <taxon>Eukaryota</taxon>
        <taxon>Fungi</taxon>
        <taxon>Dikarya</taxon>
        <taxon>Ascomycota</taxon>
        <taxon>Pezizomycotina</taxon>
        <taxon>Leotiomycetes</taxon>
        <taxon>Helotiales</taxon>
        <taxon>Hyaloscyphaceae</taxon>
        <taxon>Hyaloscypha</taxon>
        <taxon>Hyaloscypha variabilis</taxon>
    </lineage>
</organism>
<dbReference type="STRING" id="1149755.A0A2J6S7S3"/>
<evidence type="ECO:0000259" key="1">
    <source>
        <dbReference type="Pfam" id="PF24864"/>
    </source>
</evidence>
<dbReference type="InterPro" id="IPR056632">
    <property type="entry name" value="DUF7730"/>
</dbReference>
<name>A0A2J6S7S3_HYAVF</name>
<dbReference type="OrthoDB" id="3452196at2759"/>
<gene>
    <name evidence="2" type="ORF">L207DRAFT_507684</name>
</gene>
<keyword evidence="3" id="KW-1185">Reference proteome</keyword>
<sequence length="358" mass="42646">MKSTALQRWRKPNSKTLEKLCELLRASLFLHPIIWFLQLYDDHWAHHFRRKPDLHNLTQLARGENPLHVPIPLPRKRKRALTNPLPSIEISHDLSYSVRYSVRRARQRTEEQSGCLFLERLPIELRELVYEEVLAGGGRKLVHILRKRGRLGHWRCRLQDGKHVCGEQTQKCVEGWLEYKRKLWHWDKQGRVDLRTDGGMVNLLLTCRVVYSEAVPILYSRNIFHFYDPGDLHHFSRTVLPQRLNVVQSLLIDWERVFSIFNRDNTRPKFGSQELKLWCEVWDIIGKMQNLTEVRIILKSHQFEVPWERRVTMCRPMMEIKGLKTFELVVPWDDQTDWGFAEQAPFRILRGIKPPEES</sequence>